<accession>A0AAJ7L4D4</accession>
<gene>
    <name evidence="2" type="primary">LOC108863718</name>
</gene>
<proteinExistence type="predicted"/>
<dbReference type="Gene3D" id="3.10.10.10">
    <property type="entry name" value="HIV Type 1 Reverse Transcriptase, subunit A, domain 1"/>
    <property type="match status" value="1"/>
</dbReference>
<reference evidence="2" key="1">
    <citation type="submission" date="2025-08" db="UniProtKB">
        <authorList>
            <consortium name="RefSeq"/>
        </authorList>
    </citation>
    <scope>IDENTIFICATION</scope>
</reference>
<dbReference type="GeneID" id="108863718"/>
<dbReference type="InterPro" id="IPR050951">
    <property type="entry name" value="Retrovirus_Pol_polyprotein"/>
</dbReference>
<dbReference type="InterPro" id="IPR043128">
    <property type="entry name" value="Rev_trsase/Diguanyl_cyclase"/>
</dbReference>
<keyword evidence="1" id="KW-1185">Reference proteome</keyword>
<evidence type="ECO:0000313" key="2">
    <source>
        <dbReference type="RefSeq" id="XP_018493753.1"/>
    </source>
</evidence>
<dbReference type="Proteomes" id="UP000694867">
    <property type="component" value="Unplaced"/>
</dbReference>
<dbReference type="SUPFAM" id="SSF56672">
    <property type="entry name" value="DNA/RNA polymerases"/>
    <property type="match status" value="1"/>
</dbReference>
<dbReference type="PANTHER" id="PTHR37984:SF5">
    <property type="entry name" value="PROTEIN NYNRIN-LIKE"/>
    <property type="match status" value="1"/>
</dbReference>
<dbReference type="Gene3D" id="3.30.70.270">
    <property type="match status" value="1"/>
</dbReference>
<dbReference type="AlphaFoldDB" id="A0AAJ7L4D4"/>
<evidence type="ECO:0000313" key="1">
    <source>
        <dbReference type="Proteomes" id="UP000694867"/>
    </source>
</evidence>
<name>A0AAJ7L4D4_9ACAR</name>
<dbReference type="PANTHER" id="PTHR37984">
    <property type="entry name" value="PROTEIN CBG26694"/>
    <property type="match status" value="1"/>
</dbReference>
<dbReference type="RefSeq" id="XP_018493753.1">
    <property type="nucleotide sequence ID" value="XM_018638237.1"/>
</dbReference>
<sequence>MDVDTGAECQVELEDTSFTGKCLVTDKCSLLGLDWLRRDPHGRILNLKFISNAISQVTESPSDNADEMALMKKIKAQYPEVIEGKMGTCLKYEAEILLKMDAKLLFKKARPVAYAILPDVTKEIERLEDSGVIERSDSSLLAAPSRGCSQKQRRHPTLREFFYRAQRRHRRRQLPSSRSEDIFNNLNGGKFFSKIDLIEAYLRVPVAAGCQNILAINTPKGLFSTKRLPFE</sequence>
<organism evidence="1 2">
    <name type="scientific">Galendromus occidentalis</name>
    <name type="common">western predatory mite</name>
    <dbReference type="NCBI Taxonomy" id="34638"/>
    <lineage>
        <taxon>Eukaryota</taxon>
        <taxon>Metazoa</taxon>
        <taxon>Ecdysozoa</taxon>
        <taxon>Arthropoda</taxon>
        <taxon>Chelicerata</taxon>
        <taxon>Arachnida</taxon>
        <taxon>Acari</taxon>
        <taxon>Parasitiformes</taxon>
        <taxon>Mesostigmata</taxon>
        <taxon>Gamasina</taxon>
        <taxon>Phytoseioidea</taxon>
        <taxon>Phytoseiidae</taxon>
        <taxon>Typhlodrominae</taxon>
        <taxon>Galendromus</taxon>
    </lineage>
</organism>
<dbReference type="GO" id="GO:0071897">
    <property type="term" value="P:DNA biosynthetic process"/>
    <property type="evidence" value="ECO:0007669"/>
    <property type="project" value="UniProtKB-ARBA"/>
</dbReference>
<dbReference type="InterPro" id="IPR043502">
    <property type="entry name" value="DNA/RNA_pol_sf"/>
</dbReference>
<protein>
    <submittedName>
        <fullName evidence="2">Uncharacterized protein K02A2.6-like</fullName>
    </submittedName>
</protein>
<dbReference type="KEGG" id="goe:108863718"/>